<gene>
    <name evidence="2" type="ORF">FB473_000135</name>
</gene>
<evidence type="ECO:0000313" key="2">
    <source>
        <dbReference type="EMBL" id="NIH55490.1"/>
    </source>
</evidence>
<dbReference type="Proteomes" id="UP000749311">
    <property type="component" value="Unassembled WGS sequence"/>
</dbReference>
<keyword evidence="1" id="KW-0812">Transmembrane</keyword>
<keyword evidence="3" id="KW-1185">Reference proteome</keyword>
<proteinExistence type="predicted"/>
<comment type="caution">
    <text evidence="2">The sequence shown here is derived from an EMBL/GenBank/DDBJ whole genome shotgun (WGS) entry which is preliminary data.</text>
</comment>
<dbReference type="InterPro" id="IPR025338">
    <property type="entry name" value="DUF4244"/>
</dbReference>
<dbReference type="Pfam" id="PF14029">
    <property type="entry name" value="DUF4244"/>
    <property type="match status" value="1"/>
</dbReference>
<evidence type="ECO:0000256" key="1">
    <source>
        <dbReference type="SAM" id="Phobius"/>
    </source>
</evidence>
<keyword evidence="1" id="KW-0472">Membrane</keyword>
<dbReference type="RefSeq" id="WP_243863440.1">
    <property type="nucleotide sequence ID" value="NZ_BAAAOO010000012.1"/>
</dbReference>
<name>A0ABX0SAR4_9ACTN</name>
<dbReference type="EMBL" id="JAAMOZ010000001">
    <property type="protein sequence ID" value="NIH55490.1"/>
    <property type="molecule type" value="Genomic_DNA"/>
</dbReference>
<feature type="transmembrane region" description="Helical" evidence="1">
    <location>
        <begin position="42"/>
        <end position="61"/>
    </location>
</feature>
<sequence>MIVNRLHPTQVVVPVAGPKAPVRRVARSVTRAWQRGMATAEYAVGILAAVALALVLLKIFTNNDFFSTLLKFVVGLIGKASGMLP</sequence>
<reference evidence="2 3" key="1">
    <citation type="submission" date="2020-02" db="EMBL/GenBank/DDBJ databases">
        <title>Sequencing the genomes of 1000 actinobacteria strains.</title>
        <authorList>
            <person name="Klenk H.-P."/>
        </authorList>
    </citation>
    <scope>NUCLEOTIDE SEQUENCE [LARGE SCALE GENOMIC DNA]</scope>
    <source>
        <strain evidence="2 3">DSM 19609</strain>
    </source>
</reference>
<keyword evidence="1" id="KW-1133">Transmembrane helix</keyword>
<accession>A0ABX0SAR4</accession>
<evidence type="ECO:0008006" key="4">
    <source>
        <dbReference type="Google" id="ProtNLM"/>
    </source>
</evidence>
<organism evidence="2 3">
    <name type="scientific">Brooklawnia cerclae</name>
    <dbReference type="NCBI Taxonomy" id="349934"/>
    <lineage>
        <taxon>Bacteria</taxon>
        <taxon>Bacillati</taxon>
        <taxon>Actinomycetota</taxon>
        <taxon>Actinomycetes</taxon>
        <taxon>Propionibacteriales</taxon>
        <taxon>Propionibacteriaceae</taxon>
        <taxon>Brooklawnia</taxon>
    </lineage>
</organism>
<protein>
    <recommendedName>
        <fullName evidence="4">DUF4244 domain-containing protein</fullName>
    </recommendedName>
</protein>
<evidence type="ECO:0000313" key="3">
    <source>
        <dbReference type="Proteomes" id="UP000749311"/>
    </source>
</evidence>